<accession>A0A8H7NT82</accession>
<dbReference type="AlphaFoldDB" id="A0A8H7NT82"/>
<organism evidence="1 2">
    <name type="scientific">Rhodonia placenta</name>
    <dbReference type="NCBI Taxonomy" id="104341"/>
    <lineage>
        <taxon>Eukaryota</taxon>
        <taxon>Fungi</taxon>
        <taxon>Dikarya</taxon>
        <taxon>Basidiomycota</taxon>
        <taxon>Agaricomycotina</taxon>
        <taxon>Agaricomycetes</taxon>
        <taxon>Polyporales</taxon>
        <taxon>Adustoporiaceae</taxon>
        <taxon>Rhodonia</taxon>
    </lineage>
</organism>
<reference evidence="1" key="1">
    <citation type="submission" date="2020-11" db="EMBL/GenBank/DDBJ databases">
        <authorList>
            <person name="Koelle M."/>
            <person name="Horta M.A.C."/>
            <person name="Nowrousian M."/>
            <person name="Ohm R.A."/>
            <person name="Benz P."/>
            <person name="Pilgard A."/>
        </authorList>
    </citation>
    <scope>NUCLEOTIDE SEQUENCE</scope>
    <source>
        <strain evidence="1">FPRL280</strain>
    </source>
</reference>
<sequence length="148" mass="17360">MAECLDDSRLTAVASKLTPRKYIAFVDSVYDFPLRRHPWHRCFIRFVGVGMPKDEPEEFKTSSMCTPIEPCSEHPAGRESLQTSKPFPFPNCYQHSFVWATVRIPTRDIHHDDAVIVSFEERVRHEQYLSEDWAQHQALRAQQSEYDF</sequence>
<evidence type="ECO:0000313" key="1">
    <source>
        <dbReference type="EMBL" id="KAF9801812.1"/>
    </source>
</evidence>
<dbReference type="Proteomes" id="UP000639403">
    <property type="component" value="Unassembled WGS sequence"/>
</dbReference>
<proteinExistence type="predicted"/>
<gene>
    <name evidence="1" type="ORF">IEO21_10037</name>
</gene>
<evidence type="ECO:0000313" key="2">
    <source>
        <dbReference type="Proteomes" id="UP000639403"/>
    </source>
</evidence>
<dbReference type="EMBL" id="JADOXO010000633">
    <property type="protein sequence ID" value="KAF9801812.1"/>
    <property type="molecule type" value="Genomic_DNA"/>
</dbReference>
<protein>
    <submittedName>
        <fullName evidence="1">Uncharacterized protein</fullName>
    </submittedName>
</protein>
<name>A0A8H7NT82_9APHY</name>
<comment type="caution">
    <text evidence="1">The sequence shown here is derived from an EMBL/GenBank/DDBJ whole genome shotgun (WGS) entry which is preliminary data.</text>
</comment>
<reference evidence="1" key="2">
    <citation type="journal article" name="Front. Microbiol.">
        <title>Degradative Capacity of Two Strains of Rhodonia placenta: From Phenotype to Genotype.</title>
        <authorList>
            <person name="Kolle M."/>
            <person name="Horta M.A.C."/>
            <person name="Nowrousian M."/>
            <person name="Ohm R.A."/>
            <person name="Benz J.P."/>
            <person name="Pilgard A."/>
        </authorList>
    </citation>
    <scope>NUCLEOTIDE SEQUENCE</scope>
    <source>
        <strain evidence="1">FPRL280</strain>
    </source>
</reference>